<reference evidence="2" key="2">
    <citation type="journal article" date="2022" name="Microbiol. Resour. Announc.">
        <title>Metagenome Sequencing to Explore Phylogenomics of Terrestrial Cyanobacteria.</title>
        <authorList>
            <person name="Ward R.D."/>
            <person name="Stajich J.E."/>
            <person name="Johansen J.R."/>
            <person name="Huntemann M."/>
            <person name="Clum A."/>
            <person name="Foster B."/>
            <person name="Foster B."/>
            <person name="Roux S."/>
            <person name="Palaniappan K."/>
            <person name="Varghese N."/>
            <person name="Mukherjee S."/>
            <person name="Reddy T.B.K."/>
            <person name="Daum C."/>
            <person name="Copeland A."/>
            <person name="Chen I.A."/>
            <person name="Ivanova N.N."/>
            <person name="Kyrpides N.C."/>
            <person name="Shapiro N."/>
            <person name="Eloe-Fadrosh E.A."/>
            <person name="Pietrasiak N."/>
        </authorList>
    </citation>
    <scope>NUCLEOTIDE SEQUENCE</scope>
    <source>
        <strain evidence="2">GSE-TBD4-15B</strain>
    </source>
</reference>
<dbReference type="AlphaFoldDB" id="A0A951PAY7"/>
<comment type="caution">
    <text evidence="2">The sequence shown here is derived from an EMBL/GenBank/DDBJ whole genome shotgun (WGS) entry which is preliminary data.</text>
</comment>
<accession>A0A951PAY7</accession>
<evidence type="ECO:0000256" key="1">
    <source>
        <dbReference type="SAM" id="MobiDB-lite"/>
    </source>
</evidence>
<organism evidence="2 3">
    <name type="scientific">Pegethrix bostrychoides GSE-TBD4-15B</name>
    <dbReference type="NCBI Taxonomy" id="2839662"/>
    <lineage>
        <taxon>Bacteria</taxon>
        <taxon>Bacillati</taxon>
        <taxon>Cyanobacteriota</taxon>
        <taxon>Cyanophyceae</taxon>
        <taxon>Oculatellales</taxon>
        <taxon>Oculatellaceae</taxon>
        <taxon>Pegethrix</taxon>
    </lineage>
</organism>
<protein>
    <recommendedName>
        <fullName evidence="4">Mobilization protein MobC</fullName>
    </recommendedName>
</protein>
<feature type="region of interest" description="Disordered" evidence="1">
    <location>
        <begin position="111"/>
        <end position="198"/>
    </location>
</feature>
<dbReference type="Proteomes" id="UP000707356">
    <property type="component" value="Unassembled WGS sequence"/>
</dbReference>
<feature type="compositionally biased region" description="Polar residues" evidence="1">
    <location>
        <begin position="166"/>
        <end position="181"/>
    </location>
</feature>
<evidence type="ECO:0000313" key="3">
    <source>
        <dbReference type="Proteomes" id="UP000707356"/>
    </source>
</evidence>
<dbReference type="EMBL" id="JAHHHV010000054">
    <property type="protein sequence ID" value="MBW4465635.1"/>
    <property type="molecule type" value="Genomic_DNA"/>
</dbReference>
<feature type="compositionally biased region" description="Acidic residues" evidence="1">
    <location>
        <begin position="134"/>
        <end position="153"/>
    </location>
</feature>
<gene>
    <name evidence="2" type="ORF">KME07_09375</name>
</gene>
<proteinExistence type="predicted"/>
<reference evidence="2" key="1">
    <citation type="submission" date="2021-05" db="EMBL/GenBank/DDBJ databases">
        <authorList>
            <person name="Pietrasiak N."/>
            <person name="Ward R."/>
            <person name="Stajich J.E."/>
            <person name="Kurbessoian T."/>
        </authorList>
    </citation>
    <scope>NUCLEOTIDE SEQUENCE</scope>
    <source>
        <strain evidence="2">GSE-TBD4-15B</strain>
    </source>
</reference>
<evidence type="ECO:0008006" key="4">
    <source>
        <dbReference type="Google" id="ProtNLM"/>
    </source>
</evidence>
<feature type="compositionally biased region" description="Basic residues" evidence="1">
    <location>
        <begin position="189"/>
        <end position="198"/>
    </location>
</feature>
<sequence>MNLEVIEVVKNTLGLNSNDLVYCVMMTTSRRSPNATLVTKSAIDQASEALQNLPEKTKEKLSLREAVDVLRDHITAALDKGYSYEDIAVMLAKQGVSIAPSSLKHYLARSNRQLKQASGTPIKRRRTTPKPSEVESEGLPDIDLMEELDEPETDPTPKRGRRPGSASASKTTPRATLSRTKSVAMATGTRKRRGRAAT</sequence>
<evidence type="ECO:0000313" key="2">
    <source>
        <dbReference type="EMBL" id="MBW4465635.1"/>
    </source>
</evidence>
<name>A0A951PAY7_9CYAN</name>